<dbReference type="Pfam" id="PF14291">
    <property type="entry name" value="DUF4371"/>
    <property type="match status" value="1"/>
</dbReference>
<keyword evidence="3" id="KW-1185">Reference proteome</keyword>
<evidence type="ECO:0000313" key="3">
    <source>
        <dbReference type="Proteomes" id="UP001152795"/>
    </source>
</evidence>
<dbReference type="SUPFAM" id="SSF53098">
    <property type="entry name" value="Ribonuclease H-like"/>
    <property type="match status" value="1"/>
</dbReference>
<accession>A0A6S7FXY2</accession>
<proteinExistence type="predicted"/>
<reference evidence="2" key="1">
    <citation type="submission" date="2020-04" db="EMBL/GenBank/DDBJ databases">
        <authorList>
            <person name="Alioto T."/>
            <person name="Alioto T."/>
            <person name="Gomez Garrido J."/>
        </authorList>
    </citation>
    <scope>NUCLEOTIDE SEQUENCE</scope>
    <source>
        <strain evidence="2">A484AB</strain>
    </source>
</reference>
<feature type="domain" description="DUF4371" evidence="1">
    <location>
        <begin position="47"/>
        <end position="218"/>
    </location>
</feature>
<dbReference type="PANTHER" id="PTHR45749:SF28">
    <property type="entry name" value="ZINC FINGER MYM-TYPE PROTEIN 1-LIKE-RELATED"/>
    <property type="match status" value="1"/>
</dbReference>
<organism evidence="2 3">
    <name type="scientific">Paramuricea clavata</name>
    <name type="common">Red gorgonian</name>
    <name type="synonym">Violescent sea-whip</name>
    <dbReference type="NCBI Taxonomy" id="317549"/>
    <lineage>
        <taxon>Eukaryota</taxon>
        <taxon>Metazoa</taxon>
        <taxon>Cnidaria</taxon>
        <taxon>Anthozoa</taxon>
        <taxon>Octocorallia</taxon>
        <taxon>Malacalcyonacea</taxon>
        <taxon>Plexauridae</taxon>
        <taxon>Paramuricea</taxon>
    </lineage>
</organism>
<dbReference type="PANTHER" id="PTHR45749">
    <property type="match status" value="1"/>
</dbReference>
<dbReference type="InterPro" id="IPR025398">
    <property type="entry name" value="DUF4371"/>
</dbReference>
<dbReference type="Proteomes" id="UP001152795">
    <property type="component" value="Unassembled WGS sequence"/>
</dbReference>
<protein>
    <submittedName>
        <fullName evidence="2">Zinc finger MYM-type 1-like</fullName>
    </submittedName>
</protein>
<gene>
    <name evidence="2" type="ORF">PACLA_8A019187</name>
</gene>
<dbReference type="InterPro" id="IPR012337">
    <property type="entry name" value="RNaseH-like_sf"/>
</dbReference>
<comment type="caution">
    <text evidence="2">The sequence shown here is derived from an EMBL/GenBank/DDBJ whole genome shotgun (WGS) entry which is preliminary data.</text>
</comment>
<evidence type="ECO:0000313" key="2">
    <source>
        <dbReference type="EMBL" id="CAB3981169.1"/>
    </source>
</evidence>
<dbReference type="OrthoDB" id="1092014at2759"/>
<dbReference type="AlphaFoldDB" id="A0A6S7FXY2"/>
<sequence length="538" mass="62188">MRSLMSDGKKHEKTRSHLAAFIMWKTYGANVRVDSLLSQARRDEIQRHNEEELAFRGHDESEDSLNKDNYRELLESFAKFDSVFERRLHGRLAESERGGGGRFTGVSPEIQSDLINCLDSVIDDEILKQINDCTFMSVQVDEASDVSTKEQVSMIVRLDKDNEIVERQLGLVDARMNRNAAAISQVVKDKLGQYSNIKEKLIMQTHDGASVMSGHINGVQTLYFGSAFSTFTSNAPRRKAFLTSHNLEFPNPGDTRWYYRARVINVLYKNYEKLLEVFDEVTDQPDGWDDESLDKILEQSSILYSVLQNTGTDFSYGISRIERFKNFVSALRTDEDFDKFYQEAVDKDGQPVSRADKKHNYKQLYFEIIDSIAGMLSERFQDMKRFEFLDLVNPKSQRTFIYNDKDFHKEASNEVLKYIFQFNLQSSLPEAVKLLKILEVLKYIFQFNLQSSLPEAVKLLKMNGVLALSSASVERSFSCLKRVKGYLRNRMGQARLSSLCRISIHKDIIKLKEDTNVLHDEVVKKFVEKPRRLAFLYK</sequence>
<name>A0A6S7FXY2_PARCT</name>
<evidence type="ECO:0000259" key="1">
    <source>
        <dbReference type="Pfam" id="PF14291"/>
    </source>
</evidence>
<dbReference type="EMBL" id="CACRXK020000359">
    <property type="protein sequence ID" value="CAB3981169.1"/>
    <property type="molecule type" value="Genomic_DNA"/>
</dbReference>